<dbReference type="EMBL" id="HBGQ01043961">
    <property type="protein sequence ID" value="CAD9439638.1"/>
    <property type="molecule type" value="Transcribed_RNA"/>
</dbReference>
<sequence>MSLLGIKQSTRNFRLTTMALLSVVTGLALAIRNVAFVVNLSGAIFGALTVYIFPCLLYLWIPNRKASAEAQFARVTVGGGVLLAVLGSVVAVLQEFAPGRLR</sequence>
<evidence type="ECO:0000313" key="7">
    <source>
        <dbReference type="EMBL" id="CAD9439638.1"/>
    </source>
</evidence>
<feature type="domain" description="Amino acid transporter transmembrane" evidence="6">
    <location>
        <begin position="15"/>
        <end position="90"/>
    </location>
</feature>
<proteinExistence type="predicted"/>
<protein>
    <recommendedName>
        <fullName evidence="6">Amino acid transporter transmembrane domain-containing protein</fullName>
    </recommendedName>
</protein>
<comment type="subcellular location">
    <subcellularLocation>
        <location evidence="1">Membrane</location>
    </subcellularLocation>
</comment>
<organism evidence="7">
    <name type="scientific">Alexandrium andersonii</name>
    <dbReference type="NCBI Taxonomy" id="327968"/>
    <lineage>
        <taxon>Eukaryota</taxon>
        <taxon>Sar</taxon>
        <taxon>Alveolata</taxon>
        <taxon>Dinophyceae</taxon>
        <taxon>Gonyaulacales</taxon>
        <taxon>Pyrocystaceae</taxon>
        <taxon>Alexandrium</taxon>
    </lineage>
</organism>
<evidence type="ECO:0000256" key="4">
    <source>
        <dbReference type="ARBA" id="ARBA00023136"/>
    </source>
</evidence>
<dbReference type="Pfam" id="PF01490">
    <property type="entry name" value="Aa_trans"/>
    <property type="match status" value="1"/>
</dbReference>
<evidence type="ECO:0000256" key="1">
    <source>
        <dbReference type="ARBA" id="ARBA00004370"/>
    </source>
</evidence>
<evidence type="ECO:0000259" key="6">
    <source>
        <dbReference type="Pfam" id="PF01490"/>
    </source>
</evidence>
<feature type="transmembrane region" description="Helical" evidence="5">
    <location>
        <begin position="72"/>
        <end position="93"/>
    </location>
</feature>
<reference evidence="7" key="1">
    <citation type="submission" date="2021-01" db="EMBL/GenBank/DDBJ databases">
        <authorList>
            <person name="Corre E."/>
            <person name="Pelletier E."/>
            <person name="Niang G."/>
            <person name="Scheremetjew M."/>
            <person name="Finn R."/>
            <person name="Kale V."/>
            <person name="Holt S."/>
            <person name="Cochrane G."/>
            <person name="Meng A."/>
            <person name="Brown T."/>
            <person name="Cohen L."/>
        </authorList>
    </citation>
    <scope>NUCLEOTIDE SEQUENCE</scope>
    <source>
        <strain evidence="7">CCMP2222</strain>
    </source>
</reference>
<dbReference type="AlphaFoldDB" id="A0A7S2D1K8"/>
<evidence type="ECO:0000256" key="5">
    <source>
        <dbReference type="SAM" id="Phobius"/>
    </source>
</evidence>
<evidence type="ECO:0000256" key="2">
    <source>
        <dbReference type="ARBA" id="ARBA00022692"/>
    </source>
</evidence>
<dbReference type="GO" id="GO:0016020">
    <property type="term" value="C:membrane"/>
    <property type="evidence" value="ECO:0007669"/>
    <property type="project" value="UniProtKB-SubCell"/>
</dbReference>
<keyword evidence="2 5" id="KW-0812">Transmembrane</keyword>
<dbReference type="InterPro" id="IPR013057">
    <property type="entry name" value="AA_transpt_TM"/>
</dbReference>
<gene>
    <name evidence="7" type="ORF">AAND1436_LOCUS21531</name>
</gene>
<accession>A0A7S2D1K8</accession>
<evidence type="ECO:0000256" key="3">
    <source>
        <dbReference type="ARBA" id="ARBA00022989"/>
    </source>
</evidence>
<keyword evidence="4 5" id="KW-0472">Membrane</keyword>
<keyword evidence="3 5" id="KW-1133">Transmembrane helix</keyword>
<name>A0A7S2D1K8_9DINO</name>
<feature type="transmembrane region" description="Helical" evidence="5">
    <location>
        <begin position="40"/>
        <end position="60"/>
    </location>
</feature>